<dbReference type="EMBL" id="GL883026">
    <property type="protein sequence ID" value="EGG15202.1"/>
    <property type="molecule type" value="Genomic_DNA"/>
</dbReference>
<evidence type="ECO:0000259" key="1">
    <source>
        <dbReference type="PROSITE" id="PS50250"/>
    </source>
</evidence>
<dbReference type="SMART" id="SM00753">
    <property type="entry name" value="PAM"/>
    <property type="match status" value="1"/>
</dbReference>
<dbReference type="GO" id="GO:0000502">
    <property type="term" value="C:proteasome complex"/>
    <property type="evidence" value="ECO:0007669"/>
    <property type="project" value="UniProtKB-KW"/>
</dbReference>
<dbReference type="Proteomes" id="UP000007797">
    <property type="component" value="Unassembled WGS sequence"/>
</dbReference>
<dbReference type="InterPro" id="IPR000717">
    <property type="entry name" value="PCI_dom"/>
</dbReference>
<sequence>MELYQYFNQINDSIYKPNGQALTDLLSLSELIAVTINNHPNNPFVKIFNASQTAKNNTKIQQLKKIDQLVRKAHDIDSTVQNKLQQSSLNESQYQAYCEIVSHRLRTITLIFDQNYSEAFNEFSKSVESFIRVFESWSIPVMYKYCYDIRMLAKLATINGSATVDASGKKNDYYEDASRLLSRCFQSATGDRSAVMEQSKKRASLGIINQLFQIYFKLNNLKLCKNLIKAIESPGFPSLETYPPQQLITYKFFVGRLAAFEGNFKKAQQDLLSAFNKCPPNIPKNKKLILLYLIPMQLAQCKFPKKGLLQQYNLHQFIGIVDGMKNGNIKQFNQCLATNQNYFISKGLYLILEKLKIIVYRNLFKKIYLITVSMNANSNAKSRVPIQNFVAALKWAENETVDVDEAECIISNLIFDGYIKGYISHKVGLILSPNNPFPKLPLNYIKYLSIVINCDDIYRSVGCDFEC</sequence>
<dbReference type="GO" id="GO:0006368">
    <property type="term" value="P:transcription elongation by RNA polymerase II"/>
    <property type="evidence" value="ECO:0007669"/>
    <property type="project" value="TreeGrafter"/>
</dbReference>
<dbReference type="GO" id="GO:0003690">
    <property type="term" value="F:double-stranded DNA binding"/>
    <property type="evidence" value="ECO:0007669"/>
    <property type="project" value="InterPro"/>
</dbReference>
<dbReference type="GO" id="GO:0070390">
    <property type="term" value="C:transcription export complex 2"/>
    <property type="evidence" value="ECO:0007669"/>
    <property type="project" value="TreeGrafter"/>
</dbReference>
<dbReference type="GO" id="GO:0016973">
    <property type="term" value="P:poly(A)+ mRNA export from nucleus"/>
    <property type="evidence" value="ECO:0007669"/>
    <property type="project" value="TreeGrafter"/>
</dbReference>
<dbReference type="GeneID" id="14867042"/>
<dbReference type="AlphaFoldDB" id="F4Q933"/>
<dbReference type="GO" id="GO:0000973">
    <property type="term" value="P:post-transcriptional tethering of RNA polymerase II gene DNA at nuclear periphery"/>
    <property type="evidence" value="ECO:0007669"/>
    <property type="project" value="TreeGrafter"/>
</dbReference>
<dbReference type="Pfam" id="PF01399">
    <property type="entry name" value="PCI"/>
    <property type="match status" value="1"/>
</dbReference>
<reference evidence="3" key="1">
    <citation type="journal article" date="2011" name="Genome Res.">
        <title>Phylogeny-wide analysis of social amoeba genomes highlights ancient origins for complex intercellular communication.</title>
        <authorList>
            <person name="Heidel A.J."/>
            <person name="Lawal H.M."/>
            <person name="Felder M."/>
            <person name="Schilde C."/>
            <person name="Helps N.R."/>
            <person name="Tunggal B."/>
            <person name="Rivero F."/>
            <person name="John U."/>
            <person name="Schleicher M."/>
            <person name="Eichinger L."/>
            <person name="Platzer M."/>
            <person name="Noegel A.A."/>
            <person name="Schaap P."/>
            <person name="Gloeckner G."/>
        </authorList>
    </citation>
    <scope>NUCLEOTIDE SEQUENCE [LARGE SCALE GENOMIC DNA]</scope>
    <source>
        <strain evidence="3">SH3</strain>
    </source>
</reference>
<organism evidence="2 3">
    <name type="scientific">Cavenderia fasciculata</name>
    <name type="common">Slime mold</name>
    <name type="synonym">Dictyostelium fasciculatum</name>
    <dbReference type="NCBI Taxonomy" id="261658"/>
    <lineage>
        <taxon>Eukaryota</taxon>
        <taxon>Amoebozoa</taxon>
        <taxon>Evosea</taxon>
        <taxon>Eumycetozoa</taxon>
        <taxon>Dictyostelia</taxon>
        <taxon>Acytosteliales</taxon>
        <taxon>Cavenderiaceae</taxon>
        <taxon>Cavenderia</taxon>
    </lineage>
</organism>
<dbReference type="KEGG" id="dfa:DFA_10032"/>
<dbReference type="InterPro" id="IPR045114">
    <property type="entry name" value="Csn12-like"/>
</dbReference>
<gene>
    <name evidence="2" type="ORF">DFA_10032</name>
</gene>
<feature type="domain" description="PCI" evidence="1">
    <location>
        <begin position="248"/>
        <end position="437"/>
    </location>
</feature>
<dbReference type="GO" id="GO:0003723">
    <property type="term" value="F:RNA binding"/>
    <property type="evidence" value="ECO:0007669"/>
    <property type="project" value="InterPro"/>
</dbReference>
<dbReference type="Gene3D" id="1.10.10.10">
    <property type="entry name" value="Winged helix-like DNA-binding domain superfamily/Winged helix DNA-binding domain"/>
    <property type="match status" value="1"/>
</dbReference>
<accession>F4Q933</accession>
<dbReference type="OrthoDB" id="10252687at2759"/>
<dbReference type="InterPro" id="IPR036388">
    <property type="entry name" value="WH-like_DNA-bd_sf"/>
</dbReference>
<name>F4Q933_CACFS</name>
<proteinExistence type="predicted"/>
<dbReference type="PROSITE" id="PS50250">
    <property type="entry name" value="PCI"/>
    <property type="match status" value="1"/>
</dbReference>
<protein>
    <submittedName>
        <fullName evidence="2">Proteasome component region PCI domain-containing protein</fullName>
    </submittedName>
</protein>
<dbReference type="STRING" id="1054147.F4Q933"/>
<dbReference type="PANTHER" id="PTHR12732">
    <property type="entry name" value="UNCHARACTERIZED PROTEASOME COMPONENT REGION PCI-CONTAINING"/>
    <property type="match status" value="1"/>
</dbReference>
<keyword evidence="2" id="KW-0647">Proteasome</keyword>
<dbReference type="OMA" id="INRMFTL"/>
<evidence type="ECO:0000313" key="3">
    <source>
        <dbReference type="Proteomes" id="UP000007797"/>
    </source>
</evidence>
<evidence type="ECO:0000313" key="2">
    <source>
        <dbReference type="EMBL" id="EGG15202.1"/>
    </source>
</evidence>
<dbReference type="PANTHER" id="PTHR12732:SF0">
    <property type="entry name" value="PCI DOMAIN-CONTAINING PROTEIN 2"/>
    <property type="match status" value="1"/>
</dbReference>
<keyword evidence="3" id="KW-1185">Reference proteome</keyword>
<dbReference type="RefSeq" id="XP_004351922.1">
    <property type="nucleotide sequence ID" value="XM_004351870.1"/>
</dbReference>